<proteinExistence type="predicted"/>
<feature type="transmembrane region" description="Helical" evidence="1">
    <location>
        <begin position="74"/>
        <end position="94"/>
    </location>
</feature>
<sequence length="268" mass="29087">MSNMRGIPIEKVLGNERVVTALGLVAVVGWSWLYLWTGAGTGMSALDMTALTLFPHRLKDGAGGMETTMSAAILMWWTMMIAMMTPGAAPLILLYRRVLRHHEPAATHSAIPSLFLFAGYLTAWLAFSILAAILQQVLQPTGLISDMMLWSKSAPLSACFLAVAGFYQFSPLKRACLRQCRAPVAFLTAYWRPGLAGSFLLGVRHGFYCVGCCWLLMTLLFVGGIMNLAWIAALSVVVLVEKLAPRGEQAGRLLGVVLIAWAVATLLV</sequence>
<dbReference type="PATRIC" id="fig|1229205.11.peg.1495"/>
<feature type="transmembrane region" description="Helical" evidence="1">
    <location>
        <begin position="250"/>
        <end position="267"/>
    </location>
</feature>
<keyword evidence="1" id="KW-0812">Transmembrane</keyword>
<dbReference type="InterPro" id="IPR018688">
    <property type="entry name" value="PpoB2-like"/>
</dbReference>
<feature type="transmembrane region" description="Helical" evidence="1">
    <location>
        <begin position="214"/>
        <end position="238"/>
    </location>
</feature>
<dbReference type="Pfam" id="PF09948">
    <property type="entry name" value="PpoB2"/>
    <property type="match status" value="1"/>
</dbReference>
<evidence type="ECO:0000256" key="1">
    <source>
        <dbReference type="SAM" id="Phobius"/>
    </source>
</evidence>
<keyword evidence="1" id="KW-0472">Membrane</keyword>
<name>K0DNJ5_9BURK</name>
<dbReference type="AlphaFoldDB" id="K0DNJ5"/>
<dbReference type="Proteomes" id="UP000010105">
    <property type="component" value="Chromosome 1"/>
</dbReference>
<evidence type="ECO:0000313" key="2">
    <source>
        <dbReference type="EMBL" id="AFT85448.1"/>
    </source>
</evidence>
<gene>
    <name evidence="2" type="ORF">BUPH_01876</name>
</gene>
<dbReference type="STRING" id="1229205.BUPH_01876"/>
<reference evidence="2 3" key="1">
    <citation type="journal article" date="2012" name="J. Bacteriol.">
        <title>Complete Genome Sequence of Burkholderia phenoliruptrix BR3459a (CLA1), a Heat-Tolerant, Nitrogen-Fixing Symbiont of Mimosa flocculosa.</title>
        <authorList>
            <person name="de Oliveira Cunha C."/>
            <person name="Goda Zuleta L.F."/>
            <person name="Paula de Almeida L.G."/>
            <person name="Prioli Ciapina L."/>
            <person name="Lustrino Borges W."/>
            <person name="Pitard R.M."/>
            <person name="Baldani J.I."/>
            <person name="Straliotto R."/>
            <person name="de Faria S.M."/>
            <person name="Hungria M."/>
            <person name="Sousa Cavada B."/>
            <person name="Mercante F.M."/>
            <person name="Ribeiro de Vasconcelos A.T."/>
        </authorList>
    </citation>
    <scope>NUCLEOTIDE SEQUENCE [LARGE SCALE GENOMIC DNA]</scope>
    <source>
        <strain evidence="2 3">BR3459a</strain>
    </source>
</reference>
<dbReference type="KEGG" id="bpx:BUPH_01876"/>
<feature type="transmembrane region" description="Helical" evidence="1">
    <location>
        <begin position="154"/>
        <end position="172"/>
    </location>
</feature>
<dbReference type="eggNOG" id="COG5486">
    <property type="taxonomic scope" value="Bacteria"/>
</dbReference>
<feature type="transmembrane region" description="Helical" evidence="1">
    <location>
        <begin position="184"/>
        <end position="202"/>
    </location>
</feature>
<feature type="transmembrane region" description="Helical" evidence="1">
    <location>
        <begin position="21"/>
        <end position="39"/>
    </location>
</feature>
<feature type="transmembrane region" description="Helical" evidence="1">
    <location>
        <begin position="114"/>
        <end position="134"/>
    </location>
</feature>
<dbReference type="EMBL" id="CP003863">
    <property type="protein sequence ID" value="AFT85448.1"/>
    <property type="molecule type" value="Genomic_DNA"/>
</dbReference>
<evidence type="ECO:0000313" key="3">
    <source>
        <dbReference type="Proteomes" id="UP000010105"/>
    </source>
</evidence>
<keyword evidence="1" id="KW-1133">Transmembrane helix</keyword>
<protein>
    <submittedName>
        <fullName evidence="2">Metal-binding protein integral membrane protein-like protein</fullName>
    </submittedName>
</protein>
<dbReference type="HOGENOM" id="CLU_065506_2_0_4"/>
<organism evidence="2 3">
    <name type="scientific">Paraburkholderia phenoliruptrix BR3459a</name>
    <dbReference type="NCBI Taxonomy" id="1229205"/>
    <lineage>
        <taxon>Bacteria</taxon>
        <taxon>Pseudomonadati</taxon>
        <taxon>Pseudomonadota</taxon>
        <taxon>Betaproteobacteria</taxon>
        <taxon>Burkholderiales</taxon>
        <taxon>Burkholderiaceae</taxon>
        <taxon>Paraburkholderia</taxon>
    </lineage>
</organism>
<accession>K0DNJ5</accession>